<dbReference type="EMBL" id="KE525025">
    <property type="protein sequence ID" value="KFB40556.1"/>
    <property type="molecule type" value="Genomic_DNA"/>
</dbReference>
<feature type="region of interest" description="Disordered" evidence="1">
    <location>
        <begin position="1"/>
        <end position="98"/>
    </location>
</feature>
<dbReference type="EnsemblMetazoa" id="ASIC008052-RA">
    <property type="protein sequence ID" value="ASIC008052-PA"/>
    <property type="gene ID" value="ASIC008052"/>
</dbReference>
<gene>
    <name evidence="2" type="ORF">ZHAS_00008052</name>
</gene>
<accession>A0A084VRG2</accession>
<evidence type="ECO:0000313" key="2">
    <source>
        <dbReference type="EMBL" id="KFB40556.1"/>
    </source>
</evidence>
<evidence type="ECO:0000256" key="1">
    <source>
        <dbReference type="SAM" id="MobiDB-lite"/>
    </source>
</evidence>
<reference evidence="3" key="2">
    <citation type="submission" date="2020-05" db="UniProtKB">
        <authorList>
            <consortium name="EnsemblMetazoa"/>
        </authorList>
    </citation>
    <scope>IDENTIFICATION</scope>
</reference>
<reference evidence="2 4" key="1">
    <citation type="journal article" date="2014" name="BMC Genomics">
        <title>Genome sequence of Anopheles sinensis provides insight into genetics basis of mosquito competence for malaria parasites.</title>
        <authorList>
            <person name="Zhou D."/>
            <person name="Zhang D."/>
            <person name="Ding G."/>
            <person name="Shi L."/>
            <person name="Hou Q."/>
            <person name="Ye Y."/>
            <person name="Xu Y."/>
            <person name="Zhou H."/>
            <person name="Xiong C."/>
            <person name="Li S."/>
            <person name="Yu J."/>
            <person name="Hong S."/>
            <person name="Yu X."/>
            <person name="Zou P."/>
            <person name="Chen C."/>
            <person name="Chang X."/>
            <person name="Wang W."/>
            <person name="Lv Y."/>
            <person name="Sun Y."/>
            <person name="Ma L."/>
            <person name="Shen B."/>
            <person name="Zhu C."/>
        </authorList>
    </citation>
    <scope>NUCLEOTIDE SEQUENCE [LARGE SCALE GENOMIC DNA]</scope>
</reference>
<evidence type="ECO:0000313" key="3">
    <source>
        <dbReference type="EnsemblMetazoa" id="ASIC008052-PA"/>
    </source>
</evidence>
<dbReference type="Proteomes" id="UP000030765">
    <property type="component" value="Unassembled WGS sequence"/>
</dbReference>
<dbReference type="VEuPathDB" id="VectorBase:ASIC008052"/>
<keyword evidence="4" id="KW-1185">Reference proteome</keyword>
<organism evidence="2">
    <name type="scientific">Anopheles sinensis</name>
    <name type="common">Mosquito</name>
    <dbReference type="NCBI Taxonomy" id="74873"/>
    <lineage>
        <taxon>Eukaryota</taxon>
        <taxon>Metazoa</taxon>
        <taxon>Ecdysozoa</taxon>
        <taxon>Arthropoda</taxon>
        <taxon>Hexapoda</taxon>
        <taxon>Insecta</taxon>
        <taxon>Pterygota</taxon>
        <taxon>Neoptera</taxon>
        <taxon>Endopterygota</taxon>
        <taxon>Diptera</taxon>
        <taxon>Nematocera</taxon>
        <taxon>Culicoidea</taxon>
        <taxon>Culicidae</taxon>
        <taxon>Anophelinae</taxon>
        <taxon>Anopheles</taxon>
    </lineage>
</organism>
<protein>
    <submittedName>
        <fullName evidence="2 3">Uncharacterized protein</fullName>
    </submittedName>
</protein>
<name>A0A084VRG2_ANOSI</name>
<evidence type="ECO:0000313" key="4">
    <source>
        <dbReference type="Proteomes" id="UP000030765"/>
    </source>
</evidence>
<feature type="compositionally biased region" description="Polar residues" evidence="1">
    <location>
        <begin position="1"/>
        <end position="10"/>
    </location>
</feature>
<sequence>MDRIEGNNNVMPGKITNLRNGGLGHRAFPPPGLPPPFRSLSGLEGKGEEEVGHAHRSERNANSYIIRKIHGTGLSPEPEEKPEKGGFSGADGFPSEVG</sequence>
<dbReference type="AlphaFoldDB" id="A0A084VRG2"/>
<dbReference type="EMBL" id="ATLV01015657">
    <property type="status" value="NOT_ANNOTATED_CDS"/>
    <property type="molecule type" value="Genomic_DNA"/>
</dbReference>
<feature type="compositionally biased region" description="Basic and acidic residues" evidence="1">
    <location>
        <begin position="45"/>
        <end position="59"/>
    </location>
</feature>
<proteinExistence type="predicted"/>
<feature type="compositionally biased region" description="Pro residues" evidence="1">
    <location>
        <begin position="28"/>
        <end position="37"/>
    </location>
</feature>